<reference evidence="2 3" key="2">
    <citation type="journal article" date="2012" name="PLoS Pathog.">
        <title>Diverse lifestyles and strategies of plant pathogenesis encoded in the genomes of eighteen Dothideomycetes fungi.</title>
        <authorList>
            <person name="Ohm R.A."/>
            <person name="Feau N."/>
            <person name="Henrissat B."/>
            <person name="Schoch C.L."/>
            <person name="Horwitz B.A."/>
            <person name="Barry K.W."/>
            <person name="Condon B.J."/>
            <person name="Copeland A.C."/>
            <person name="Dhillon B."/>
            <person name="Glaser F."/>
            <person name="Hesse C.N."/>
            <person name="Kosti I."/>
            <person name="LaButti K."/>
            <person name="Lindquist E.A."/>
            <person name="Lucas S."/>
            <person name="Salamov A.A."/>
            <person name="Bradshaw R.E."/>
            <person name="Ciuffetti L."/>
            <person name="Hamelin R.C."/>
            <person name="Kema G.H.J."/>
            <person name="Lawrence C."/>
            <person name="Scott J.A."/>
            <person name="Spatafora J.W."/>
            <person name="Turgeon B.G."/>
            <person name="de Wit P.J.G.M."/>
            <person name="Zhong S."/>
            <person name="Goodwin S.B."/>
            <person name="Grigoriev I.V."/>
        </authorList>
    </citation>
    <scope>NUCLEOTIDE SEQUENCE [LARGE SCALE GENOMIC DNA]</scope>
    <source>
        <strain evidence="3">NZE10 / CBS 128990</strain>
    </source>
</reference>
<name>N1Q0S0_DOTSN</name>
<sequence>MERLPEELIAAICDHCDHASLKNARAVDHRLLAASTPGVFRHFYMGLFEHSLAHLEKLAKSPIRKHVKKLTIWSDVLPNFTKDAWFKIIDQRPTYSEWMAPYRTADAGLGAREAKAQRVKDYEKLIRRNLTEEQVEQGYAAYLKAVSSQLHWRQYRLMLPFQEYFSMLPNLVEASVKCTTPFAGRRNDWPVWKSLRRSMLVDPDNWLYNTDCQEENYAYLSGHAAVSLLAAVGHRASYADKSEIKSLTVHSSHLDSYRKLLMDARALPELPHMNAIRAYGILDGFVNLTNLHLHVPHATLSSRLGGNSTGSEIMEMLECSRNLQRLDLRYGDDELSPDDDVEQIEALFIRGGSELIWPKIEHLALATNIAGQILIEFIRKHACTLKSLELRDMLIHDVDSAMEQIPRVTTLQHVYMECLWTDADQDSSMDFICVFSRGTDFDDRYEKAVKKYLLGRSDALPKIKRDGGLSTVEDWNNDDLDMADTSEDED</sequence>
<dbReference type="OrthoDB" id="5422579at2759"/>
<dbReference type="AlphaFoldDB" id="N1Q0S0"/>
<organism evidence="2 3">
    <name type="scientific">Dothistroma septosporum (strain NZE10 / CBS 128990)</name>
    <name type="common">Red band needle blight fungus</name>
    <name type="synonym">Mycosphaerella pini</name>
    <dbReference type="NCBI Taxonomy" id="675120"/>
    <lineage>
        <taxon>Eukaryota</taxon>
        <taxon>Fungi</taxon>
        <taxon>Dikarya</taxon>
        <taxon>Ascomycota</taxon>
        <taxon>Pezizomycotina</taxon>
        <taxon>Dothideomycetes</taxon>
        <taxon>Dothideomycetidae</taxon>
        <taxon>Mycosphaerellales</taxon>
        <taxon>Mycosphaerellaceae</taxon>
        <taxon>Dothistroma</taxon>
    </lineage>
</organism>
<feature type="compositionally biased region" description="Acidic residues" evidence="1">
    <location>
        <begin position="475"/>
        <end position="490"/>
    </location>
</feature>
<keyword evidence="3" id="KW-1185">Reference proteome</keyword>
<evidence type="ECO:0000313" key="3">
    <source>
        <dbReference type="Proteomes" id="UP000016933"/>
    </source>
</evidence>
<accession>N1Q0S0</accession>
<reference evidence="3" key="1">
    <citation type="journal article" date="2012" name="PLoS Genet.">
        <title>The genomes of the fungal plant pathogens Cladosporium fulvum and Dothistroma septosporum reveal adaptation to different hosts and lifestyles but also signatures of common ancestry.</title>
        <authorList>
            <person name="de Wit P.J.G.M."/>
            <person name="van der Burgt A."/>
            <person name="Oekmen B."/>
            <person name="Stergiopoulos I."/>
            <person name="Abd-Elsalam K.A."/>
            <person name="Aerts A.L."/>
            <person name="Bahkali A.H."/>
            <person name="Beenen H.G."/>
            <person name="Chettri P."/>
            <person name="Cox M.P."/>
            <person name="Datema E."/>
            <person name="de Vries R.P."/>
            <person name="Dhillon B."/>
            <person name="Ganley A.R."/>
            <person name="Griffiths S.A."/>
            <person name="Guo Y."/>
            <person name="Hamelin R.C."/>
            <person name="Henrissat B."/>
            <person name="Kabir M.S."/>
            <person name="Jashni M.K."/>
            <person name="Kema G."/>
            <person name="Klaubauf S."/>
            <person name="Lapidus A."/>
            <person name="Levasseur A."/>
            <person name="Lindquist E."/>
            <person name="Mehrabi R."/>
            <person name="Ohm R.A."/>
            <person name="Owen T.J."/>
            <person name="Salamov A."/>
            <person name="Schwelm A."/>
            <person name="Schijlen E."/>
            <person name="Sun H."/>
            <person name="van den Burg H.A."/>
            <person name="van Ham R.C.H.J."/>
            <person name="Zhang S."/>
            <person name="Goodwin S.B."/>
            <person name="Grigoriev I.V."/>
            <person name="Collemare J."/>
            <person name="Bradshaw R.E."/>
        </authorList>
    </citation>
    <scope>NUCLEOTIDE SEQUENCE [LARGE SCALE GENOMIC DNA]</scope>
    <source>
        <strain evidence="3">NZE10 / CBS 128990</strain>
    </source>
</reference>
<gene>
    <name evidence="2" type="ORF">DOTSEDRAFT_40511</name>
</gene>
<dbReference type="STRING" id="675120.N1Q0S0"/>
<dbReference type="OMA" id="ENGAYEM"/>
<protein>
    <recommendedName>
        <fullName evidence="4">F-box domain-containing protein</fullName>
    </recommendedName>
</protein>
<evidence type="ECO:0008006" key="4">
    <source>
        <dbReference type="Google" id="ProtNLM"/>
    </source>
</evidence>
<dbReference type="EMBL" id="KB446535">
    <property type="protein sequence ID" value="EME49267.1"/>
    <property type="molecule type" value="Genomic_DNA"/>
</dbReference>
<feature type="region of interest" description="Disordered" evidence="1">
    <location>
        <begin position="463"/>
        <end position="490"/>
    </location>
</feature>
<proteinExistence type="predicted"/>
<dbReference type="HOGENOM" id="CLU_556704_0_0_1"/>
<evidence type="ECO:0000256" key="1">
    <source>
        <dbReference type="SAM" id="MobiDB-lite"/>
    </source>
</evidence>
<dbReference type="eggNOG" id="ENOG502SU5W">
    <property type="taxonomic scope" value="Eukaryota"/>
</dbReference>
<dbReference type="SUPFAM" id="SSF52047">
    <property type="entry name" value="RNI-like"/>
    <property type="match status" value="1"/>
</dbReference>
<dbReference type="Proteomes" id="UP000016933">
    <property type="component" value="Unassembled WGS sequence"/>
</dbReference>
<evidence type="ECO:0000313" key="2">
    <source>
        <dbReference type="EMBL" id="EME49267.1"/>
    </source>
</evidence>